<sequence length="221" mass="25466">MDMGGCFMKKMGYFVILSFVILLSACSFGESTDEKLSNILTEIYDSESDYRDVQSELVEMEKKEQSNFQSMMELTKDQKEELTKQVDATAKLLEERLGLVEKEAASIKLASEKLKNLETLISETEDEKDRTNLQKIEEALKNRYAAYDNLTEQYNALANLQEELYNLLITDDAQVSTIQEKVKDVNEQNKVVQKAVEQFNVLTEQLNQVKEEVFTLLQKEK</sequence>
<evidence type="ECO:0000313" key="2">
    <source>
        <dbReference type="EMBL" id="TQR20146.1"/>
    </source>
</evidence>
<dbReference type="InterPro" id="IPR036785">
    <property type="entry name" value="YkyA-like_sf"/>
</dbReference>
<feature type="coiled-coil region" evidence="1">
    <location>
        <begin position="72"/>
        <end position="167"/>
    </location>
</feature>
<dbReference type="OrthoDB" id="2963760at2"/>
<accession>A0A544TRR3</accession>
<keyword evidence="1" id="KW-0175">Coiled coil</keyword>
<dbReference type="SUPFAM" id="SSF140423">
    <property type="entry name" value="MW0975(SA0943)-like"/>
    <property type="match status" value="1"/>
</dbReference>
<protein>
    <recommendedName>
        <fullName evidence="4">Cell-wall binding lipoprotein</fullName>
    </recommendedName>
</protein>
<dbReference type="AlphaFoldDB" id="A0A544TRR3"/>
<organism evidence="2 3">
    <name type="scientific">Psychrobacillus vulpis</name>
    <dbReference type="NCBI Taxonomy" id="2325572"/>
    <lineage>
        <taxon>Bacteria</taxon>
        <taxon>Bacillati</taxon>
        <taxon>Bacillota</taxon>
        <taxon>Bacilli</taxon>
        <taxon>Bacillales</taxon>
        <taxon>Bacillaceae</taxon>
        <taxon>Psychrobacillus</taxon>
    </lineage>
</organism>
<reference evidence="2 3" key="1">
    <citation type="submission" date="2019-06" db="EMBL/GenBank/DDBJ databases">
        <title>Psychrobacillus vulpis sp. nov., a new species isolated from feces of a red fox that inhabits in The Tablas de Daimiel Natural Park, Albacete, Spain.</title>
        <authorList>
            <person name="Rodriguez M."/>
            <person name="Reina J.C."/>
            <person name="Bejar V."/>
            <person name="Llamas I."/>
        </authorList>
    </citation>
    <scope>NUCLEOTIDE SEQUENCE [LARGE SCALE GENOMIC DNA]</scope>
    <source>
        <strain evidence="2 3">Z8</strain>
    </source>
</reference>
<name>A0A544TRR3_9BACI</name>
<dbReference type="Gene3D" id="1.20.120.570">
    <property type="entry name" value="YkyA-like"/>
    <property type="match status" value="1"/>
</dbReference>
<dbReference type="EMBL" id="VDGI01000007">
    <property type="protein sequence ID" value="TQR20146.1"/>
    <property type="molecule type" value="Genomic_DNA"/>
</dbReference>
<dbReference type="Proteomes" id="UP000316626">
    <property type="component" value="Unassembled WGS sequence"/>
</dbReference>
<dbReference type="Pfam" id="PF10368">
    <property type="entry name" value="YkyA"/>
    <property type="match status" value="1"/>
</dbReference>
<keyword evidence="3" id="KW-1185">Reference proteome</keyword>
<evidence type="ECO:0000313" key="3">
    <source>
        <dbReference type="Proteomes" id="UP000316626"/>
    </source>
</evidence>
<evidence type="ECO:0000256" key="1">
    <source>
        <dbReference type="SAM" id="Coils"/>
    </source>
</evidence>
<proteinExistence type="predicted"/>
<gene>
    <name evidence="2" type="ORF">FG384_08255</name>
</gene>
<comment type="caution">
    <text evidence="2">The sequence shown here is derived from an EMBL/GenBank/DDBJ whole genome shotgun (WGS) entry which is preliminary data.</text>
</comment>
<evidence type="ECO:0008006" key="4">
    <source>
        <dbReference type="Google" id="ProtNLM"/>
    </source>
</evidence>
<dbReference type="InterPro" id="IPR019454">
    <property type="entry name" value="Lipoprot_YkyA-like"/>
</dbReference>